<proteinExistence type="inferred from homology"/>
<dbReference type="PANTHER" id="PTHR23024:SF551">
    <property type="entry name" value="2-HYDROXYISOFLAVANONE DEHYDRATASE-LIKE"/>
    <property type="match status" value="1"/>
</dbReference>
<reference evidence="3 4" key="1">
    <citation type="submission" date="2014-04" db="EMBL/GenBank/DDBJ databases">
        <authorList>
            <consortium name="International Citrus Genome Consortium"/>
            <person name="Gmitter F."/>
            <person name="Chen C."/>
            <person name="Farmerie W."/>
            <person name="Harkins T."/>
            <person name="Desany B."/>
            <person name="Mohiuddin M."/>
            <person name="Kodira C."/>
            <person name="Borodovsky M."/>
            <person name="Lomsadze A."/>
            <person name="Burns P."/>
            <person name="Jenkins J."/>
            <person name="Prochnik S."/>
            <person name="Shu S."/>
            <person name="Chapman J."/>
            <person name="Pitluck S."/>
            <person name="Schmutz J."/>
            <person name="Rokhsar D."/>
        </authorList>
    </citation>
    <scope>NUCLEOTIDE SEQUENCE</scope>
</reference>
<dbReference type="eggNOG" id="KOG1515">
    <property type="taxonomic scope" value="Eukaryota"/>
</dbReference>
<dbReference type="InterPro" id="IPR050466">
    <property type="entry name" value="Carboxylest/Gibb_receptor"/>
</dbReference>
<organism evidence="3 4">
    <name type="scientific">Citrus sinensis</name>
    <name type="common">Sweet orange</name>
    <name type="synonym">Citrus aurantium var. sinensis</name>
    <dbReference type="NCBI Taxonomy" id="2711"/>
    <lineage>
        <taxon>Eukaryota</taxon>
        <taxon>Viridiplantae</taxon>
        <taxon>Streptophyta</taxon>
        <taxon>Embryophyta</taxon>
        <taxon>Tracheophyta</taxon>
        <taxon>Spermatophyta</taxon>
        <taxon>Magnoliopsida</taxon>
        <taxon>eudicotyledons</taxon>
        <taxon>Gunneridae</taxon>
        <taxon>Pentapetalae</taxon>
        <taxon>rosids</taxon>
        <taxon>malvids</taxon>
        <taxon>Sapindales</taxon>
        <taxon>Rutaceae</taxon>
        <taxon>Aurantioideae</taxon>
        <taxon>Citrus</taxon>
    </lineage>
</organism>
<accession>A0A067GHD8</accession>
<dbReference type="PaxDb" id="2711-XP_006489341.1"/>
<keyword evidence="4" id="KW-1185">Reference proteome</keyword>
<evidence type="ECO:0000256" key="1">
    <source>
        <dbReference type="ARBA" id="ARBA00010515"/>
    </source>
</evidence>
<dbReference type="Proteomes" id="UP000027120">
    <property type="component" value="Unassembled WGS sequence"/>
</dbReference>
<dbReference type="GO" id="GO:0016787">
    <property type="term" value="F:hydrolase activity"/>
    <property type="evidence" value="ECO:0007669"/>
    <property type="project" value="InterPro"/>
</dbReference>
<evidence type="ECO:0000259" key="2">
    <source>
        <dbReference type="Pfam" id="PF07859"/>
    </source>
</evidence>
<feature type="domain" description="Alpha/beta hydrolase fold-3" evidence="2">
    <location>
        <begin position="78"/>
        <end position="327"/>
    </location>
</feature>
<sequence>MAASTNKEVAKELLPLIRVYKDGSVERMMDSPYVPPTLDPDPQFGVSSKDVTISQNPAISARLYLPKLAQPHQKLTVLVYFHGSAFCFESAFSFIDHRYLNILVSQSQVLAVSIEYRLAPEHLLPAAYEDCWTAFQWVASHRNRNSINHHDHDHQNHSNVINNKEPWLLNHGDFERLFIGGDSAGGNIVHNIAMKAGEDDQESLLKEGTGVRILGAFLVHPFFWGSGPVGSESDVSDNYDHKKRLEYLIWEFVYPTAPGGIDNPMINPVGSGKPSLAKLACSRMLVCVAGKDSLRDRGVLYVNAVKGSGFGGEVEFFEVKGEDHVFHITNPDSENAKKMFNRLASFLTK</sequence>
<evidence type="ECO:0000313" key="4">
    <source>
        <dbReference type="Proteomes" id="UP000027120"/>
    </source>
</evidence>
<dbReference type="InterPro" id="IPR013094">
    <property type="entry name" value="AB_hydrolase_3"/>
</dbReference>
<dbReference type="InterPro" id="IPR029058">
    <property type="entry name" value="AB_hydrolase_fold"/>
</dbReference>
<dbReference type="Gene3D" id="3.40.50.1820">
    <property type="entry name" value="alpha/beta hydrolase"/>
    <property type="match status" value="1"/>
</dbReference>
<dbReference type="AlphaFoldDB" id="A0A067GHD8"/>
<evidence type="ECO:0000313" key="3">
    <source>
        <dbReference type="EMBL" id="KDO74721.1"/>
    </source>
</evidence>
<name>A0A067GHD8_CITSI</name>
<comment type="similarity">
    <text evidence="1">Belongs to the 'GDXG' lipolytic enzyme family.</text>
</comment>
<dbReference type="PANTHER" id="PTHR23024">
    <property type="entry name" value="ARYLACETAMIDE DEACETYLASE"/>
    <property type="match status" value="1"/>
</dbReference>
<dbReference type="SUPFAM" id="SSF53474">
    <property type="entry name" value="alpha/beta-Hydrolases"/>
    <property type="match status" value="1"/>
</dbReference>
<protein>
    <recommendedName>
        <fullName evidence="2">Alpha/beta hydrolase fold-3 domain-containing protein</fullName>
    </recommendedName>
</protein>
<dbReference type="SMR" id="A0A067GHD8"/>
<dbReference type="Pfam" id="PF07859">
    <property type="entry name" value="Abhydrolase_3"/>
    <property type="match status" value="1"/>
</dbReference>
<gene>
    <name evidence="3" type="ORF">CISIN_1g018914mg</name>
</gene>
<dbReference type="EMBL" id="KK784883">
    <property type="protein sequence ID" value="KDO74721.1"/>
    <property type="molecule type" value="Genomic_DNA"/>
</dbReference>